<sequence length="192" mass="22246">MEETCIYHERQRLQFCLLHALNNLLQVTCSCFLIFLFQKKDSFTRAELDGIAEKLLHEDPKEGSWTPLSVIFKPHHNTFTGNYDVNVLIAALEARSYRIVWHDHRNSASSINISTDSLLGIMLNIPIRRYAGLWRSRHWAALRRIGGHWYNLDSDLPAPKPFQNLDEVTEFLDDIMALGGEVLIVFYDKLCK</sequence>
<feature type="active site" evidence="6">
    <location>
        <position position="138"/>
    </location>
</feature>
<dbReference type="PANTHER" id="PTHR13291">
    <property type="entry name" value="JOSEPHIN 1, 2"/>
    <property type="match status" value="1"/>
</dbReference>
<evidence type="ECO:0000259" key="8">
    <source>
        <dbReference type="PROSITE" id="PS50957"/>
    </source>
</evidence>
<keyword evidence="5 6" id="KW-0378">Hydrolase</keyword>
<evidence type="ECO:0000256" key="7">
    <source>
        <dbReference type="SAM" id="Phobius"/>
    </source>
</evidence>
<dbReference type="PROSITE" id="PS50957">
    <property type="entry name" value="JOSEPHIN"/>
    <property type="match status" value="1"/>
</dbReference>
<keyword evidence="7" id="KW-0812">Transmembrane</keyword>
<dbReference type="Gene3D" id="3.90.70.40">
    <property type="match status" value="1"/>
</dbReference>
<dbReference type="GO" id="GO:0004843">
    <property type="term" value="F:cysteine-type deubiquitinase activity"/>
    <property type="evidence" value="ECO:0007669"/>
    <property type="project" value="UniProtKB-EC"/>
</dbReference>
<comment type="catalytic activity">
    <reaction evidence="1">
        <text>Thiol-dependent hydrolysis of ester, thioester, amide, peptide and isopeptide bonds formed by the C-terminal Gly of ubiquitin (a 76-residue protein attached to proteins as an intracellular targeting signal).</text>
        <dbReference type="EC" id="3.4.19.12"/>
    </reaction>
</comment>
<dbReference type="EMBL" id="KZ451980">
    <property type="protein sequence ID" value="PKA55095.1"/>
    <property type="molecule type" value="Genomic_DNA"/>
</dbReference>
<evidence type="ECO:0000256" key="1">
    <source>
        <dbReference type="ARBA" id="ARBA00000707"/>
    </source>
</evidence>
<keyword evidence="7" id="KW-0472">Membrane</keyword>
<gene>
    <name evidence="9" type="ORF">AXF42_Ash003732</name>
</gene>
<dbReference type="InterPro" id="IPR040053">
    <property type="entry name" value="JOSD1/2"/>
</dbReference>
<feature type="active site" evidence="6">
    <location>
        <position position="16"/>
    </location>
</feature>
<feature type="active site" evidence="6">
    <location>
        <position position="153"/>
    </location>
</feature>
<evidence type="ECO:0000313" key="9">
    <source>
        <dbReference type="EMBL" id="PKA55095.1"/>
    </source>
</evidence>
<dbReference type="EC" id="3.4.19.12" evidence="2"/>
<dbReference type="SMART" id="SM01246">
    <property type="entry name" value="Josephin"/>
    <property type="match status" value="1"/>
</dbReference>
<evidence type="ECO:0000313" key="10">
    <source>
        <dbReference type="Proteomes" id="UP000236161"/>
    </source>
</evidence>
<dbReference type="GO" id="GO:0016579">
    <property type="term" value="P:protein deubiquitination"/>
    <property type="evidence" value="ECO:0007669"/>
    <property type="project" value="InterPro"/>
</dbReference>
<evidence type="ECO:0000256" key="5">
    <source>
        <dbReference type="ARBA" id="ARBA00022801"/>
    </source>
</evidence>
<feature type="domain" description="Josephin" evidence="8">
    <location>
        <begin position="3"/>
        <end position="192"/>
    </location>
</feature>
<reference evidence="9 10" key="1">
    <citation type="journal article" date="2017" name="Nature">
        <title>The Apostasia genome and the evolution of orchids.</title>
        <authorList>
            <person name="Zhang G.Q."/>
            <person name="Liu K.W."/>
            <person name="Li Z."/>
            <person name="Lohaus R."/>
            <person name="Hsiao Y.Y."/>
            <person name="Niu S.C."/>
            <person name="Wang J.Y."/>
            <person name="Lin Y.C."/>
            <person name="Xu Q."/>
            <person name="Chen L.J."/>
            <person name="Yoshida K."/>
            <person name="Fujiwara S."/>
            <person name="Wang Z.W."/>
            <person name="Zhang Y.Q."/>
            <person name="Mitsuda N."/>
            <person name="Wang M."/>
            <person name="Liu G.H."/>
            <person name="Pecoraro L."/>
            <person name="Huang H.X."/>
            <person name="Xiao X.J."/>
            <person name="Lin M."/>
            <person name="Wu X.Y."/>
            <person name="Wu W.L."/>
            <person name="Chen Y.Y."/>
            <person name="Chang S.B."/>
            <person name="Sakamoto S."/>
            <person name="Ohme-Takagi M."/>
            <person name="Yagi M."/>
            <person name="Zeng S.J."/>
            <person name="Shen C.Y."/>
            <person name="Yeh C.M."/>
            <person name="Luo Y.B."/>
            <person name="Tsai W.C."/>
            <person name="Van de Peer Y."/>
            <person name="Liu Z.J."/>
        </authorList>
    </citation>
    <scope>NUCLEOTIDE SEQUENCE [LARGE SCALE GENOMIC DNA]</scope>
    <source>
        <strain evidence="10">cv. Shenzhen</strain>
        <tissue evidence="9">Stem</tissue>
    </source>
</reference>
<dbReference type="Pfam" id="PF02099">
    <property type="entry name" value="Josephin"/>
    <property type="match status" value="1"/>
</dbReference>
<dbReference type="Proteomes" id="UP000236161">
    <property type="component" value="Unassembled WGS sequence"/>
</dbReference>
<dbReference type="InterPro" id="IPR006155">
    <property type="entry name" value="Josephin"/>
</dbReference>
<evidence type="ECO:0000256" key="4">
    <source>
        <dbReference type="ARBA" id="ARBA00022786"/>
    </source>
</evidence>
<name>A0A2I0AHV3_9ASPA</name>
<feature type="transmembrane region" description="Helical" evidence="7">
    <location>
        <begin position="17"/>
        <end position="37"/>
    </location>
</feature>
<proteinExistence type="predicted"/>
<keyword evidence="7" id="KW-1133">Transmembrane helix</keyword>
<dbReference type="GO" id="GO:0006508">
    <property type="term" value="P:proteolysis"/>
    <property type="evidence" value="ECO:0007669"/>
    <property type="project" value="UniProtKB-KW"/>
</dbReference>
<protein>
    <recommendedName>
        <fullName evidence="2">ubiquitinyl hydrolase 1</fullName>
        <ecNumber evidence="2">3.4.19.12</ecNumber>
    </recommendedName>
</protein>
<evidence type="ECO:0000256" key="2">
    <source>
        <dbReference type="ARBA" id="ARBA00012759"/>
    </source>
</evidence>
<organism evidence="9 10">
    <name type="scientific">Apostasia shenzhenica</name>
    <dbReference type="NCBI Taxonomy" id="1088818"/>
    <lineage>
        <taxon>Eukaryota</taxon>
        <taxon>Viridiplantae</taxon>
        <taxon>Streptophyta</taxon>
        <taxon>Embryophyta</taxon>
        <taxon>Tracheophyta</taxon>
        <taxon>Spermatophyta</taxon>
        <taxon>Magnoliopsida</taxon>
        <taxon>Liliopsida</taxon>
        <taxon>Asparagales</taxon>
        <taxon>Orchidaceae</taxon>
        <taxon>Apostasioideae</taxon>
        <taxon>Apostasia</taxon>
    </lineage>
</organism>
<evidence type="ECO:0000256" key="3">
    <source>
        <dbReference type="ARBA" id="ARBA00022670"/>
    </source>
</evidence>
<dbReference type="PANTHER" id="PTHR13291:SF0">
    <property type="entry name" value="JOSEPHIN-LIKE PROTEIN"/>
    <property type="match status" value="1"/>
</dbReference>
<keyword evidence="3" id="KW-0645">Protease</keyword>
<keyword evidence="10" id="KW-1185">Reference proteome</keyword>
<accession>A0A2I0AHV3</accession>
<dbReference type="AlphaFoldDB" id="A0A2I0AHV3"/>
<dbReference type="OrthoDB" id="422700at2759"/>
<dbReference type="STRING" id="1088818.A0A2I0AHV3"/>
<evidence type="ECO:0000256" key="6">
    <source>
        <dbReference type="PROSITE-ProRule" id="PRU00331"/>
    </source>
</evidence>
<keyword evidence="4" id="KW-0833">Ubl conjugation pathway</keyword>